<proteinExistence type="predicted"/>
<sequence length="244" mass="28535">MNLLLGKLKDLARNLCPELGQKGSIPHEEITLSNLLIKKPELINYLRQDILLLGGIMKKAQEIYWTVYNVDIERKITVSLLALTIFRMKSICTMPNNYQETISALLTERWDSNLPYRGICWSRPSYTVIPISGYLFEKKESPFKNFVSSLFESRLEAKKSGNNSMSFMYKILMNSLYGRFEISPASTKIEICDENRYKIDWHHMNIIRKETLVRLGIKLRTKRDEVFKDDLWVDTKLIEIKDLS</sequence>
<reference evidence="2" key="1">
    <citation type="journal article" date="2023" name="Nat. Plants">
        <title>Single-cell RNA sequencing provides a high-resolution roadmap for understanding the multicellular compartmentation of specialized metabolism.</title>
        <authorList>
            <person name="Sun S."/>
            <person name="Shen X."/>
            <person name="Li Y."/>
            <person name="Li Y."/>
            <person name="Wang S."/>
            <person name="Li R."/>
            <person name="Zhang H."/>
            <person name="Shen G."/>
            <person name="Guo B."/>
            <person name="Wei J."/>
            <person name="Xu J."/>
            <person name="St-Pierre B."/>
            <person name="Chen S."/>
            <person name="Sun C."/>
        </authorList>
    </citation>
    <scope>NUCLEOTIDE SEQUENCE [LARGE SCALE GENOMIC DNA]</scope>
</reference>
<dbReference type="EMBL" id="CM044704">
    <property type="protein sequence ID" value="KAI5669111.1"/>
    <property type="molecule type" value="Genomic_DNA"/>
</dbReference>
<gene>
    <name evidence="1" type="ORF">M9H77_18964</name>
</gene>
<organism evidence="1 2">
    <name type="scientific">Catharanthus roseus</name>
    <name type="common">Madagascar periwinkle</name>
    <name type="synonym">Vinca rosea</name>
    <dbReference type="NCBI Taxonomy" id="4058"/>
    <lineage>
        <taxon>Eukaryota</taxon>
        <taxon>Viridiplantae</taxon>
        <taxon>Streptophyta</taxon>
        <taxon>Embryophyta</taxon>
        <taxon>Tracheophyta</taxon>
        <taxon>Spermatophyta</taxon>
        <taxon>Magnoliopsida</taxon>
        <taxon>eudicotyledons</taxon>
        <taxon>Gunneridae</taxon>
        <taxon>Pentapetalae</taxon>
        <taxon>asterids</taxon>
        <taxon>lamiids</taxon>
        <taxon>Gentianales</taxon>
        <taxon>Apocynaceae</taxon>
        <taxon>Rauvolfioideae</taxon>
        <taxon>Vinceae</taxon>
        <taxon>Catharanthinae</taxon>
        <taxon>Catharanthus</taxon>
    </lineage>
</organism>
<evidence type="ECO:0000313" key="2">
    <source>
        <dbReference type="Proteomes" id="UP001060085"/>
    </source>
</evidence>
<dbReference type="Proteomes" id="UP001060085">
    <property type="component" value="Linkage Group LG04"/>
</dbReference>
<name>A0ACC0B8Y3_CATRO</name>
<keyword evidence="2" id="KW-1185">Reference proteome</keyword>
<evidence type="ECO:0000313" key="1">
    <source>
        <dbReference type="EMBL" id="KAI5669111.1"/>
    </source>
</evidence>
<accession>A0ACC0B8Y3</accession>
<comment type="caution">
    <text evidence="1">The sequence shown here is derived from an EMBL/GenBank/DDBJ whole genome shotgun (WGS) entry which is preliminary data.</text>
</comment>
<protein>
    <submittedName>
        <fullName evidence="1">Uncharacterized protein</fullName>
    </submittedName>
</protein>